<dbReference type="PROSITE" id="PS50271">
    <property type="entry name" value="ZF_UBP"/>
    <property type="match status" value="1"/>
</dbReference>
<evidence type="ECO:0000256" key="10">
    <source>
        <dbReference type="RuleBase" id="RU366002"/>
    </source>
</evidence>
<feature type="transmembrane region" description="Helical" evidence="10">
    <location>
        <begin position="298"/>
        <end position="320"/>
    </location>
</feature>
<evidence type="ECO:0000256" key="6">
    <source>
        <dbReference type="ARBA" id="ARBA00023053"/>
    </source>
</evidence>
<feature type="domain" description="UBP-type" evidence="11">
    <location>
        <begin position="543"/>
        <end position="627"/>
    </location>
</feature>
<dbReference type="InterPro" id="IPR018422">
    <property type="entry name" value="Cation/H_exchanger_CPA1"/>
</dbReference>
<dbReference type="Proteomes" id="UP000754710">
    <property type="component" value="Unassembled WGS sequence"/>
</dbReference>
<dbReference type="Gene3D" id="3.30.40.10">
    <property type="entry name" value="Zinc/RING finger domain, C3HC4 (zinc finger)"/>
    <property type="match status" value="1"/>
</dbReference>
<feature type="transmembrane region" description="Helical" evidence="10">
    <location>
        <begin position="83"/>
        <end position="106"/>
    </location>
</feature>
<evidence type="ECO:0000256" key="9">
    <source>
        <dbReference type="ARBA" id="ARBA00023201"/>
    </source>
</evidence>
<keyword evidence="2 10" id="KW-0813">Transport</keyword>
<evidence type="ECO:0000256" key="2">
    <source>
        <dbReference type="ARBA" id="ARBA00022448"/>
    </source>
</evidence>
<comment type="caution">
    <text evidence="10">Lacks conserved residue(s) required for the propagation of feature annotation.</text>
</comment>
<evidence type="ECO:0000256" key="1">
    <source>
        <dbReference type="ARBA" id="ARBA00004651"/>
    </source>
</evidence>
<proteinExistence type="inferred from homology"/>
<dbReference type="RefSeq" id="WP_221024231.1">
    <property type="nucleotide sequence ID" value="NZ_JAIEZQ010000001.1"/>
</dbReference>
<evidence type="ECO:0000259" key="11">
    <source>
        <dbReference type="PROSITE" id="PS50271"/>
    </source>
</evidence>
<feature type="transmembrane region" description="Helical" evidence="10">
    <location>
        <begin position="28"/>
        <end position="46"/>
    </location>
</feature>
<accession>A0ABS7RHQ3</accession>
<feature type="transmembrane region" description="Helical" evidence="10">
    <location>
        <begin position="341"/>
        <end position="362"/>
    </location>
</feature>
<feature type="transmembrane region" description="Helical" evidence="10">
    <location>
        <begin position="171"/>
        <end position="198"/>
    </location>
</feature>
<organism evidence="12 13">
    <name type="scientific">Nocardioides jiangsuensis</name>
    <dbReference type="NCBI Taxonomy" id="2866161"/>
    <lineage>
        <taxon>Bacteria</taxon>
        <taxon>Bacillati</taxon>
        <taxon>Actinomycetota</taxon>
        <taxon>Actinomycetes</taxon>
        <taxon>Propionibacteriales</taxon>
        <taxon>Nocardioidaceae</taxon>
        <taxon>Nocardioides</taxon>
    </lineage>
</organism>
<keyword evidence="10" id="KW-0050">Antiport</keyword>
<keyword evidence="8 10" id="KW-0472">Membrane</keyword>
<name>A0ABS7RHQ3_9ACTN</name>
<gene>
    <name evidence="12" type="ORF">K1X13_07030</name>
</gene>
<feature type="transmembrane region" description="Helical" evidence="10">
    <location>
        <begin position="374"/>
        <end position="395"/>
    </location>
</feature>
<keyword evidence="3 10" id="KW-1003">Cell membrane</keyword>
<dbReference type="InterPro" id="IPR013083">
    <property type="entry name" value="Znf_RING/FYVE/PHD"/>
</dbReference>
<evidence type="ECO:0000256" key="7">
    <source>
        <dbReference type="ARBA" id="ARBA00023065"/>
    </source>
</evidence>
<keyword evidence="9 10" id="KW-0739">Sodium transport</keyword>
<dbReference type="SUPFAM" id="SSF57850">
    <property type="entry name" value="RING/U-box"/>
    <property type="match status" value="1"/>
</dbReference>
<feature type="transmembrane region" description="Helical" evidence="10">
    <location>
        <begin position="218"/>
        <end position="243"/>
    </location>
</feature>
<reference evidence="12 13" key="1">
    <citation type="submission" date="2021-08" db="EMBL/GenBank/DDBJ databases">
        <title>Nocardioides bacterium WL0053 sp. nov., isolated from the sediment.</title>
        <authorList>
            <person name="Wang L."/>
            <person name="Zhang D."/>
            <person name="Zhang A."/>
        </authorList>
    </citation>
    <scope>NUCLEOTIDE SEQUENCE [LARGE SCALE GENOMIC DNA]</scope>
    <source>
        <strain evidence="12 13">WL0053</strain>
    </source>
</reference>
<dbReference type="EMBL" id="JAIEZQ010000001">
    <property type="protein sequence ID" value="MBY9074570.1"/>
    <property type="molecule type" value="Genomic_DNA"/>
</dbReference>
<evidence type="ECO:0000256" key="8">
    <source>
        <dbReference type="ARBA" id="ARBA00023136"/>
    </source>
</evidence>
<comment type="subcellular location">
    <subcellularLocation>
        <location evidence="1 10">Cell membrane</location>
        <topology evidence="1 10">Multi-pass membrane protein</topology>
    </subcellularLocation>
</comment>
<keyword evidence="7 10" id="KW-0406">Ion transport</keyword>
<dbReference type="NCBIfam" id="TIGR00831">
    <property type="entry name" value="a_cpa1"/>
    <property type="match status" value="1"/>
</dbReference>
<keyword evidence="5 10" id="KW-1133">Transmembrane helix</keyword>
<keyword evidence="4 10" id="KW-0812">Transmembrane</keyword>
<protein>
    <submittedName>
        <fullName evidence="12">Na+/H+ antiporter</fullName>
    </submittedName>
</protein>
<dbReference type="Gene3D" id="6.10.140.1330">
    <property type="match status" value="1"/>
</dbReference>
<evidence type="ECO:0000256" key="3">
    <source>
        <dbReference type="ARBA" id="ARBA00022475"/>
    </source>
</evidence>
<dbReference type="Pfam" id="PF02148">
    <property type="entry name" value="zf-UBP"/>
    <property type="match status" value="1"/>
</dbReference>
<dbReference type="InterPro" id="IPR006153">
    <property type="entry name" value="Cation/H_exchanger_TM"/>
</dbReference>
<evidence type="ECO:0000313" key="12">
    <source>
        <dbReference type="EMBL" id="MBY9074570.1"/>
    </source>
</evidence>
<dbReference type="InterPro" id="IPR004705">
    <property type="entry name" value="Cation/H_exchanger_CPA1_bac"/>
</dbReference>
<evidence type="ECO:0000256" key="4">
    <source>
        <dbReference type="ARBA" id="ARBA00022692"/>
    </source>
</evidence>
<dbReference type="PANTHER" id="PTHR10110:SF86">
    <property type="entry name" value="SODIUM_HYDROGEN EXCHANGER 7"/>
    <property type="match status" value="1"/>
</dbReference>
<comment type="function">
    <text evidence="10">Na(+)/H(+) antiporter that extrudes sodium in exchange for external protons.</text>
</comment>
<evidence type="ECO:0000256" key="5">
    <source>
        <dbReference type="ARBA" id="ARBA00022989"/>
    </source>
</evidence>
<feature type="transmembrane region" description="Helical" evidence="10">
    <location>
        <begin position="264"/>
        <end position="286"/>
    </location>
</feature>
<sequence length="627" mass="66837">MHVALALVPLLIVVVAVSGLCRRYELPAPLVLIAVGIVGSLLPFLGEVRLTEEIVLVGLLPPLLYAAALQTSLVDFNANRTPILLLSVGLVAFTTVGVALVVHPLLPGLSWPAAFAIGAVVAPPDAVAATAIARRIGLPRRIVTVLEGESLLNDATALVALRTAIVGSTGVVVLGLDFALAAGGGVAVGLAAYALVAFVRRQVTDPVLDTSVSLLTPFAAYVVAEEIHASGVLAVVVAGLLLGHNAPVLQTASSRISERLNWRTISFLLENTVFLLIGLQARWIFAEVGNSTLSLGRIVGVCAAAIAATVLLRPIWIFAFRLVLLAPTRGETSRPVPSWKTAAITSWAGMRGVVTLAAAFVIPEDVEHREVLLLIAFTVTAATLFGQGLTLPWLARRLQVPAPDPRQDALARATLFQDASAAGLAVLDEHAGEEDPYDTVAALRRRTEQRDFAAWERLGRTAPDTEAPSEVYARLRLEMLQAERRRVLEVRDTGRVPHEVVEDVLHALDVEESMLDLADRQDRVREDLVGNAATGVVAPSPTTGCAHLHEAPVDAAVPEDAVCTDCVAEGTTWVHLRMCLACGRVGCCDSSPRRHSTMHHQQTGHPVVRSAEPGETWRWCFVDQLVG</sequence>
<comment type="similarity">
    <text evidence="10">Belongs to the monovalent cation:proton antiporter 1 (CPA1) transporter (TC 2.A.36) family.</text>
</comment>
<comment type="caution">
    <text evidence="12">The sequence shown here is derived from an EMBL/GenBank/DDBJ whole genome shotgun (WGS) entry which is preliminary data.</text>
</comment>
<dbReference type="PANTHER" id="PTHR10110">
    <property type="entry name" value="SODIUM/HYDROGEN EXCHANGER"/>
    <property type="match status" value="1"/>
</dbReference>
<dbReference type="Pfam" id="PF00999">
    <property type="entry name" value="Na_H_Exchanger"/>
    <property type="match status" value="1"/>
</dbReference>
<dbReference type="InterPro" id="IPR001607">
    <property type="entry name" value="Znf_UBP"/>
</dbReference>
<keyword evidence="6 10" id="KW-0915">Sodium</keyword>
<keyword evidence="13" id="KW-1185">Reference proteome</keyword>
<evidence type="ECO:0000313" key="13">
    <source>
        <dbReference type="Proteomes" id="UP000754710"/>
    </source>
</evidence>